<comment type="caution">
    <text evidence="2">The sequence shown here is derived from an EMBL/GenBank/DDBJ whole genome shotgun (WGS) entry which is preliminary data.</text>
</comment>
<dbReference type="EMBL" id="BOMH01000046">
    <property type="protein sequence ID" value="GID68392.1"/>
    <property type="molecule type" value="Genomic_DNA"/>
</dbReference>
<dbReference type="SUPFAM" id="SSF52540">
    <property type="entry name" value="P-loop containing nucleoside triphosphate hydrolases"/>
    <property type="match status" value="1"/>
</dbReference>
<evidence type="ECO:0000313" key="2">
    <source>
        <dbReference type="EMBL" id="GID68392.1"/>
    </source>
</evidence>
<gene>
    <name evidence="2" type="ORF">Acy02nite_62730</name>
</gene>
<reference evidence="2" key="1">
    <citation type="submission" date="2021-01" db="EMBL/GenBank/DDBJ databases">
        <title>Whole genome shotgun sequence of Actinoplanes cyaneus NBRC 14990.</title>
        <authorList>
            <person name="Komaki H."/>
            <person name="Tamura T."/>
        </authorList>
    </citation>
    <scope>NUCLEOTIDE SEQUENCE</scope>
    <source>
        <strain evidence="2">NBRC 14990</strain>
    </source>
</reference>
<accession>A0A919M746</accession>
<dbReference type="Pfam" id="PF13374">
    <property type="entry name" value="TPR_10"/>
    <property type="match status" value="1"/>
</dbReference>
<protein>
    <submittedName>
        <fullName evidence="2">Uncharacterized protein</fullName>
    </submittedName>
</protein>
<dbReference type="InterPro" id="IPR019734">
    <property type="entry name" value="TPR_rpt"/>
</dbReference>
<organism evidence="2 3">
    <name type="scientific">Actinoplanes cyaneus</name>
    <dbReference type="NCBI Taxonomy" id="52696"/>
    <lineage>
        <taxon>Bacteria</taxon>
        <taxon>Bacillati</taxon>
        <taxon>Actinomycetota</taxon>
        <taxon>Actinomycetes</taxon>
        <taxon>Micromonosporales</taxon>
        <taxon>Micromonosporaceae</taxon>
        <taxon>Actinoplanes</taxon>
    </lineage>
</organism>
<name>A0A919M746_9ACTN</name>
<evidence type="ECO:0000313" key="3">
    <source>
        <dbReference type="Proteomes" id="UP000619479"/>
    </source>
</evidence>
<evidence type="ECO:0000256" key="1">
    <source>
        <dbReference type="PROSITE-ProRule" id="PRU00339"/>
    </source>
</evidence>
<dbReference type="InterPro" id="IPR027417">
    <property type="entry name" value="P-loop_NTPase"/>
</dbReference>
<sequence length="959" mass="104008">MPRPERPLGRLGDPLAQLAAGLRALREKADRPGYRQMAVRVNYSVATLAAAASGRRLPTLRVTLAYVAACDGDVEEWERRWWEAARLSGASAEKLPGDPVTAPPDVLTVPPPDPVPAGGLDDLVKRLRLLRVWAGEPSYETIKDRVNAAWAAAGRPAGELVCRSTVAYCFRSRRRRLDTELVVAVVRALNPDTGYVALWRQALRVVGGEIEAVSQVRVQDSLPRELTGFTGRAGALDRLRRTIRGGKAAVTAVIEGMAGVGKTQLAVHAGHLLTRENAFDRVLFVNLRGFDPDPAQPPADPAAVLDGFLRLLGMTGQQIPHTLEARAAAYRDRLAGTRVLVVLDNAASTDQVRPLLPTAPGCLTLITSRCGLAGLRPATHLTVDVFTAAEALAFLTRAVPDVPLGVDPHAAARIAGRCGNLPLALGLITGHIRNTPGWTLTDHADRLDERHHQRRLDTGVELALDLSYQHLSAGPRRLLRLAALHPGQDFDAYAAAALVDAGLPTTQSHLDRLHRDHLLQQSTPGRYTFHDLVRVYATIRVTDEDRPLERRTSLTRLFDHYLAATAMNTLHPAEAHYRPVILPAATATPDLTDPDIAREWLDTERLTLVTVAAHTAGHGWPTHTMRLSRILYRYLDGGHNTDALTVHGHAGHAARNSGDPTGLAHALADLGAVHYRLGRYGPAGEHLRQAMDLFRRAGDPAGEARTVNTLGVIAVRSGHYRTASDQFARALTLHREAGDRAGEGRALTNLGFVQGRSGHYRPAIEHHEHALALYRRAGNRVGEADALNGLGEIERRFGQYRPAGDHLRQALTLHRQLGHHSGEAWTLDSLGTLHARLGEPARATKHHQRALTIFRKIGDRYGEAWALNGLGEAARTAGHVANALTHHTAAHTTAAETGDPDQQARAHTGLGHAHHILGNLTLAHAGYQRALALYTDLGVPEAEQVRTCLAALNSSTEQQ</sequence>
<dbReference type="GO" id="GO:0043531">
    <property type="term" value="F:ADP binding"/>
    <property type="evidence" value="ECO:0007669"/>
    <property type="project" value="InterPro"/>
</dbReference>
<dbReference type="Proteomes" id="UP000619479">
    <property type="component" value="Unassembled WGS sequence"/>
</dbReference>
<dbReference type="SMART" id="SM00028">
    <property type="entry name" value="TPR"/>
    <property type="match status" value="7"/>
</dbReference>
<dbReference type="PRINTS" id="PR00364">
    <property type="entry name" value="DISEASERSIST"/>
</dbReference>
<dbReference type="Pfam" id="PF13424">
    <property type="entry name" value="TPR_12"/>
    <property type="match status" value="2"/>
</dbReference>
<proteinExistence type="predicted"/>
<dbReference type="PANTHER" id="PTHR10098">
    <property type="entry name" value="RAPSYN-RELATED"/>
    <property type="match status" value="1"/>
</dbReference>
<dbReference type="PROSITE" id="PS50005">
    <property type="entry name" value="TPR"/>
    <property type="match status" value="1"/>
</dbReference>
<dbReference type="Gene3D" id="1.25.40.10">
    <property type="entry name" value="Tetratricopeptide repeat domain"/>
    <property type="match status" value="1"/>
</dbReference>
<keyword evidence="3" id="KW-1185">Reference proteome</keyword>
<dbReference type="SUPFAM" id="SSF48452">
    <property type="entry name" value="TPR-like"/>
    <property type="match status" value="3"/>
</dbReference>
<dbReference type="InterPro" id="IPR011990">
    <property type="entry name" value="TPR-like_helical_dom_sf"/>
</dbReference>
<dbReference type="PANTHER" id="PTHR10098:SF108">
    <property type="entry name" value="TETRATRICOPEPTIDE REPEAT PROTEIN 28"/>
    <property type="match status" value="1"/>
</dbReference>
<dbReference type="RefSeq" id="WP_239175375.1">
    <property type="nucleotide sequence ID" value="NZ_BAAAUC010000022.1"/>
</dbReference>
<dbReference type="Gene3D" id="3.40.50.300">
    <property type="entry name" value="P-loop containing nucleotide triphosphate hydrolases"/>
    <property type="match status" value="1"/>
</dbReference>
<feature type="repeat" description="TPR" evidence="1">
    <location>
        <begin position="704"/>
        <end position="737"/>
    </location>
</feature>
<dbReference type="AlphaFoldDB" id="A0A919M746"/>
<keyword evidence="1" id="KW-0802">TPR repeat</keyword>